<dbReference type="Gene3D" id="1.20.1250.20">
    <property type="entry name" value="MFS general substrate transporter like domains"/>
    <property type="match status" value="2"/>
</dbReference>
<evidence type="ECO:0000313" key="8">
    <source>
        <dbReference type="EMBL" id="TCV03388.1"/>
    </source>
</evidence>
<dbReference type="InterPro" id="IPR036259">
    <property type="entry name" value="MFS_trans_sf"/>
</dbReference>
<feature type="transmembrane region" description="Helical" evidence="7">
    <location>
        <begin position="308"/>
        <end position="328"/>
    </location>
</feature>
<evidence type="ECO:0000313" key="9">
    <source>
        <dbReference type="Proteomes" id="UP000295110"/>
    </source>
</evidence>
<organism evidence="8 9">
    <name type="scientific">Roseateles saccharophilus</name>
    <name type="common">Pseudomonas saccharophila</name>
    <dbReference type="NCBI Taxonomy" id="304"/>
    <lineage>
        <taxon>Bacteria</taxon>
        <taxon>Pseudomonadati</taxon>
        <taxon>Pseudomonadota</taxon>
        <taxon>Betaproteobacteria</taxon>
        <taxon>Burkholderiales</taxon>
        <taxon>Sphaerotilaceae</taxon>
        <taxon>Roseateles</taxon>
    </lineage>
</organism>
<evidence type="ECO:0000256" key="5">
    <source>
        <dbReference type="ARBA" id="ARBA00022989"/>
    </source>
</evidence>
<dbReference type="GO" id="GO:0005886">
    <property type="term" value="C:plasma membrane"/>
    <property type="evidence" value="ECO:0007669"/>
    <property type="project" value="UniProtKB-SubCell"/>
</dbReference>
<dbReference type="GO" id="GO:0022857">
    <property type="term" value="F:transmembrane transporter activity"/>
    <property type="evidence" value="ECO:0007669"/>
    <property type="project" value="InterPro"/>
</dbReference>
<comment type="subcellular location">
    <subcellularLocation>
        <location evidence="1">Cell membrane</location>
        <topology evidence="1">Multi-pass membrane protein</topology>
    </subcellularLocation>
</comment>
<evidence type="ECO:0000256" key="3">
    <source>
        <dbReference type="ARBA" id="ARBA00022475"/>
    </source>
</evidence>
<evidence type="ECO:0000256" key="7">
    <source>
        <dbReference type="SAM" id="Phobius"/>
    </source>
</evidence>
<feature type="transmembrane region" description="Helical" evidence="7">
    <location>
        <begin position="219"/>
        <end position="239"/>
    </location>
</feature>
<dbReference type="OrthoDB" id="9151053at2"/>
<feature type="transmembrane region" description="Helical" evidence="7">
    <location>
        <begin position="282"/>
        <end position="302"/>
    </location>
</feature>
<feature type="transmembrane region" description="Helical" evidence="7">
    <location>
        <begin position="164"/>
        <end position="185"/>
    </location>
</feature>
<dbReference type="PANTHER" id="PTHR23513">
    <property type="entry name" value="INTEGRAL MEMBRANE EFFLUX PROTEIN-RELATED"/>
    <property type="match status" value="1"/>
</dbReference>
<dbReference type="AlphaFoldDB" id="A0A4R3VI04"/>
<feature type="transmembrane region" description="Helical" evidence="7">
    <location>
        <begin position="340"/>
        <end position="366"/>
    </location>
</feature>
<feature type="transmembrane region" description="Helical" evidence="7">
    <location>
        <begin position="372"/>
        <end position="389"/>
    </location>
</feature>
<reference evidence="8 9" key="1">
    <citation type="submission" date="2019-03" db="EMBL/GenBank/DDBJ databases">
        <title>Genomic Encyclopedia of Type Strains, Phase IV (KMG-IV): sequencing the most valuable type-strain genomes for metagenomic binning, comparative biology and taxonomic classification.</title>
        <authorList>
            <person name="Goeker M."/>
        </authorList>
    </citation>
    <scope>NUCLEOTIDE SEQUENCE [LARGE SCALE GENOMIC DNA]</scope>
    <source>
        <strain evidence="8 9">DSM 654</strain>
    </source>
</reference>
<sequence length="437" mass="44754">MRAAGRPPGFAALLAADALASLAELAAAVVIPWWITTQGGMQAIAAYGMTLAVATLIVVPAAAPFGDRFCKAAQMGWGLAGLASTAFALAWCAARPFALAPVLGLSVARVLARTFVEPAQSALLPELVAMERLPAAIKLQKTCRAVSGVLGPLLAGALLGLANVPVALAACAALPLVAAAASLAIPRHPGGAQAFDARAWWRDLRAGARAKWTVPMERGWTLVNFVVWIFQGPAVGILIPIKVNALGLAGQWLGAGLGALALGVLIGSLCGTDRLVRRFGRYRVRIGLGCIEGLCLAGVGLAPSAAPMLAGLVFAGFCNATMALVGATHRALAIPRSHRVRMLAAGAVSTQVAGAAGPALVGIALAHWAVPAVYAGCGLLMAVSVLGLCRVPRLREFLELDHAHVVDWYPRQYPRVFPGGAGQAPPFMNAPTASSAG</sequence>
<dbReference type="Pfam" id="PF07690">
    <property type="entry name" value="MFS_1"/>
    <property type="match status" value="1"/>
</dbReference>
<evidence type="ECO:0000256" key="4">
    <source>
        <dbReference type="ARBA" id="ARBA00022692"/>
    </source>
</evidence>
<feature type="transmembrane region" description="Helical" evidence="7">
    <location>
        <begin position="44"/>
        <end position="65"/>
    </location>
</feature>
<comment type="caution">
    <text evidence="8">The sequence shown here is derived from an EMBL/GenBank/DDBJ whole genome shotgun (WGS) entry which is preliminary data.</text>
</comment>
<dbReference type="PANTHER" id="PTHR23513:SF9">
    <property type="entry name" value="ENTEROBACTIN EXPORTER ENTS"/>
    <property type="match status" value="1"/>
</dbReference>
<dbReference type="SUPFAM" id="SSF103473">
    <property type="entry name" value="MFS general substrate transporter"/>
    <property type="match status" value="1"/>
</dbReference>
<dbReference type="EMBL" id="SMBU01000003">
    <property type="protein sequence ID" value="TCV03388.1"/>
    <property type="molecule type" value="Genomic_DNA"/>
</dbReference>
<feature type="transmembrane region" description="Helical" evidence="7">
    <location>
        <begin position="251"/>
        <end position="270"/>
    </location>
</feature>
<evidence type="ECO:0000256" key="6">
    <source>
        <dbReference type="ARBA" id="ARBA00023136"/>
    </source>
</evidence>
<evidence type="ECO:0000256" key="1">
    <source>
        <dbReference type="ARBA" id="ARBA00004651"/>
    </source>
</evidence>
<feature type="transmembrane region" description="Helical" evidence="7">
    <location>
        <begin position="77"/>
        <end position="98"/>
    </location>
</feature>
<dbReference type="RefSeq" id="WP_132569899.1">
    <property type="nucleotide sequence ID" value="NZ_CBCSGL010000041.1"/>
</dbReference>
<keyword evidence="6 7" id="KW-0472">Membrane</keyword>
<keyword evidence="9" id="KW-1185">Reference proteome</keyword>
<gene>
    <name evidence="8" type="ORF">EV671_100342</name>
</gene>
<protein>
    <submittedName>
        <fullName evidence="8">MFS transporter</fullName>
    </submittedName>
</protein>
<keyword evidence="4 7" id="KW-0812">Transmembrane</keyword>
<proteinExistence type="predicted"/>
<dbReference type="Proteomes" id="UP000295110">
    <property type="component" value="Unassembled WGS sequence"/>
</dbReference>
<keyword evidence="3" id="KW-1003">Cell membrane</keyword>
<evidence type="ECO:0000256" key="2">
    <source>
        <dbReference type="ARBA" id="ARBA00022448"/>
    </source>
</evidence>
<name>A0A4R3VI04_ROSSA</name>
<dbReference type="InterPro" id="IPR011701">
    <property type="entry name" value="MFS"/>
</dbReference>
<accession>A0A4R3VI04</accession>
<keyword evidence="2" id="KW-0813">Transport</keyword>
<keyword evidence="5 7" id="KW-1133">Transmembrane helix</keyword>